<dbReference type="RefSeq" id="WP_111334230.1">
    <property type="nucleotide sequence ID" value="NZ_CP030032.1"/>
</dbReference>
<dbReference type="Gene3D" id="1.25.40.10">
    <property type="entry name" value="Tetratricopeptide repeat domain"/>
    <property type="match status" value="3"/>
</dbReference>
<dbReference type="PROSITE" id="PS50005">
    <property type="entry name" value="TPR"/>
    <property type="match status" value="3"/>
</dbReference>
<dbReference type="Proteomes" id="UP000249799">
    <property type="component" value="Chromosome"/>
</dbReference>
<evidence type="ECO:0000313" key="3">
    <source>
        <dbReference type="EMBL" id="AWV89521.1"/>
    </source>
</evidence>
<dbReference type="EMBL" id="CP030032">
    <property type="protein sequence ID" value="AWV89521.1"/>
    <property type="molecule type" value="Genomic_DNA"/>
</dbReference>
<dbReference type="InterPro" id="IPR011990">
    <property type="entry name" value="TPR-like_helical_dom_sf"/>
</dbReference>
<dbReference type="AlphaFoldDB" id="A0A2Z4FKL6"/>
<name>A0A2Z4FKL6_9DELT</name>
<dbReference type="GO" id="GO:0004016">
    <property type="term" value="F:adenylate cyclase activity"/>
    <property type="evidence" value="ECO:0007669"/>
    <property type="project" value="TreeGrafter"/>
</dbReference>
<reference evidence="3 4" key="1">
    <citation type="submission" date="2018-06" db="EMBL/GenBank/DDBJ databases">
        <title>Lujinxingia sediminis gen. nov. sp. nov., a new facultative anaerobic member of the class Deltaproteobacteria, and proposal of Lujinxingaceae fam. nov.</title>
        <authorList>
            <person name="Guo L.-Y."/>
            <person name="Li C.-M."/>
            <person name="Wang S."/>
            <person name="Du Z.-J."/>
        </authorList>
    </citation>
    <scope>NUCLEOTIDE SEQUENCE [LARGE SCALE GENOMIC DNA]</scope>
    <source>
        <strain evidence="3 4">FA350</strain>
    </source>
</reference>
<dbReference type="GO" id="GO:0005524">
    <property type="term" value="F:ATP binding"/>
    <property type="evidence" value="ECO:0007669"/>
    <property type="project" value="UniProtKB-KW"/>
</dbReference>
<dbReference type="InterPro" id="IPR027417">
    <property type="entry name" value="P-loop_NTPase"/>
</dbReference>
<keyword evidence="4" id="KW-1185">Reference proteome</keyword>
<keyword evidence="1" id="KW-0547">Nucleotide-binding</keyword>
<sequence length="976" mass="109119">MNCTYCGYFNEEQTTLCRRCGADVAQPTCSQCDVPVAWGQTQCAQCEALSEAADKTPCPSCRALNTVSAGYCTACGTPMAVITRVMTLGNARDREPLETWRIYGIETQVGGRDAELDALSENLKKAIQSKGLRTLALSAPTGLGKSRLIAEFQRNLNASFDETVFLQAASRDESGGPFSMFARMLKGRFYIGEHENPASARRKFMEAVRALIDIPEEAERVGHLVGHLIGMHFEDSHHLPSVRDSEGAFNLNKRSYDAFATLLAADAAKNPIVVALDDLQYATRQSGEVLEYLVEKRADNPLKDRPILLIASWNSDEIIATDPLKTLGYDARVELKPLSDQEVRDFVRDALHKAEQVPDILVDRIVDATHGNPLAVEETLRILMSRGVIDTRQSVWQVKPDKLKDIDIPTTVEDTVRARLATLADDERLVLEMAASIGDVFWPELVHCLYRARLDYDDQPLNYWSDADPDARVDAIIESLERKDMIRRHDDTLLAPVDEMHFKHRIERISLFEDLNPLHKRRYHQAIAQWIQNGWIGADPAEDELHICEMVARHYDAAECPDQAADFYLRAARLAGARYANHKAVELFTRGLALLSEARSADKIDAFHDLGSLCDLLGEFDQSLAYFREMLRYSWLLDNLSKGGVAYNKIGRAYRSLGEYDEALEAFELSLILFRDGEDTRGVASTLDDIGQIHRIRGDYEAALKYYSAGLQLRRELGLERSIALSLNHIGTLKLGTGDLKEAMVYFREALEMRKKIGDRRGVAESFNNLAALCVERDMYPQAVTLFEEALEIARAIGYRTLEMMVLNNLGETLLGQGDTAQAEDTLNKAMDVAQVSGDKRVLFDILRNLALVAAKQGERPLAVERMESALMLAEQLGSRALFGTAKHSLAKVYTQFCDADPDAIAKAHAQFQEAADVLEDVGNDAQLARCLSNFGDFLLKQGERERATETLNRARAIFKRLEMNRQHDAVSAQLS</sequence>
<protein>
    <submittedName>
        <fullName evidence="3">Uncharacterized protein</fullName>
    </submittedName>
</protein>
<evidence type="ECO:0000256" key="1">
    <source>
        <dbReference type="ARBA" id="ARBA00022741"/>
    </source>
</evidence>
<organism evidence="3 4">
    <name type="scientific">Bradymonas sediminis</name>
    <dbReference type="NCBI Taxonomy" id="1548548"/>
    <lineage>
        <taxon>Bacteria</taxon>
        <taxon>Deltaproteobacteria</taxon>
        <taxon>Bradymonadales</taxon>
        <taxon>Bradymonadaceae</taxon>
        <taxon>Bradymonas</taxon>
    </lineage>
</organism>
<accession>A0A2Z4FKL6</accession>
<evidence type="ECO:0000313" key="4">
    <source>
        <dbReference type="Proteomes" id="UP000249799"/>
    </source>
</evidence>
<dbReference type="PANTHER" id="PTHR16305">
    <property type="entry name" value="TESTICULAR SOLUBLE ADENYLYL CYCLASE"/>
    <property type="match status" value="1"/>
</dbReference>
<proteinExistence type="predicted"/>
<dbReference type="GO" id="GO:0005737">
    <property type="term" value="C:cytoplasm"/>
    <property type="evidence" value="ECO:0007669"/>
    <property type="project" value="TreeGrafter"/>
</dbReference>
<dbReference type="InterPro" id="IPR019734">
    <property type="entry name" value="TPR_rpt"/>
</dbReference>
<dbReference type="Pfam" id="PF13424">
    <property type="entry name" value="TPR_12"/>
    <property type="match status" value="3"/>
</dbReference>
<dbReference type="SUPFAM" id="SSF52540">
    <property type="entry name" value="P-loop containing nucleoside triphosphate hydrolases"/>
    <property type="match status" value="1"/>
</dbReference>
<dbReference type="InterPro" id="IPR041664">
    <property type="entry name" value="AAA_16"/>
</dbReference>
<dbReference type="OrthoDB" id="5477035at2"/>
<dbReference type="PANTHER" id="PTHR16305:SF28">
    <property type="entry name" value="GUANYLATE CYCLASE DOMAIN-CONTAINING PROTEIN"/>
    <property type="match status" value="1"/>
</dbReference>
<dbReference type="SUPFAM" id="SSF48452">
    <property type="entry name" value="TPR-like"/>
    <property type="match status" value="3"/>
</dbReference>
<keyword evidence="2" id="KW-0067">ATP-binding</keyword>
<evidence type="ECO:0000256" key="2">
    <source>
        <dbReference type="ARBA" id="ARBA00022840"/>
    </source>
</evidence>
<dbReference type="SMART" id="SM00028">
    <property type="entry name" value="TPR"/>
    <property type="match status" value="9"/>
</dbReference>
<dbReference type="Gene3D" id="3.40.50.300">
    <property type="entry name" value="P-loop containing nucleotide triphosphate hydrolases"/>
    <property type="match status" value="1"/>
</dbReference>
<dbReference type="Pfam" id="PF13191">
    <property type="entry name" value="AAA_16"/>
    <property type="match status" value="1"/>
</dbReference>
<dbReference type="KEGG" id="bsed:DN745_09275"/>
<gene>
    <name evidence="3" type="ORF">DN745_09275</name>
</gene>